<keyword evidence="2" id="KW-1185">Reference proteome</keyword>
<dbReference type="Proteomes" id="UP000826212">
    <property type="component" value="Chromosome"/>
</dbReference>
<proteinExistence type="predicted"/>
<gene>
    <name evidence="1" type="primary">bioA</name>
    <name evidence="1" type="ORF">K4L44_14280</name>
</gene>
<dbReference type="EMBL" id="CP081303">
    <property type="protein sequence ID" value="QZE16015.1"/>
    <property type="molecule type" value="Genomic_DNA"/>
</dbReference>
<evidence type="ECO:0000313" key="1">
    <source>
        <dbReference type="EMBL" id="QZE16015.1"/>
    </source>
</evidence>
<name>A0AC61NJU3_9BACT</name>
<sequence length="431" mass="48055">MHTEDITSIDKKHLWHPYTSMDNPLPCYPVESAKGVTIKLTTGEELIDGMSSWWAAVHGYQHPKLNEAITSQLSKMSHIMFGGLTHEPAVALAKKLLDITPAELNKIFYCDSGSVAVEVALKMALQYQMGKENEQRTRFATIKNGYHGDTWHAMGICDPQNGMHAIYKNRLAPTLFADSPKTTFDGKWDSSDFNSMRNIIEENQVEIAAVILEPIVQGAGGMRFYHPQYLVELRKLCTKHDILLIFDEIATGFGRSGKMFAMEHAQVVPDILCLGKAITGGMISFATTITTAHVATTISKGTPGVMMHGPTFMGNPLACSCANASLDLIMQPNTLESIHRIERELVKGLNPFKDLSIVKDVRVLGAIGVIEMYEEIDMEQFQEAFVRNGIWLRPFGKLVYMMPPYIISSEELTKLISGLKNIYSEIFQVTF</sequence>
<dbReference type="EC" id="2.6.1.62" evidence="1"/>
<accession>A0AC61NJU3</accession>
<keyword evidence="1" id="KW-0032">Aminotransferase</keyword>
<keyword evidence="1" id="KW-0808">Transferase</keyword>
<protein>
    <submittedName>
        <fullName evidence="1">Adenosylmethionine--8-amino-7-oxononanoate transaminase</fullName>
        <ecNumber evidence="1">2.6.1.62</ecNumber>
    </submittedName>
</protein>
<reference evidence="1" key="1">
    <citation type="submission" date="2021-08" db="EMBL/GenBank/DDBJ databases">
        <title>Novel anaerobic bacterium isolated from sea squirt in East Sea, Republic of Korea.</title>
        <authorList>
            <person name="Nguyen T.H."/>
            <person name="Li Z."/>
            <person name="Lee Y.-J."/>
            <person name="Ko J."/>
            <person name="Kim S.-G."/>
        </authorList>
    </citation>
    <scope>NUCLEOTIDE SEQUENCE</scope>
    <source>
        <strain evidence="1">KCTC 25031</strain>
    </source>
</reference>
<evidence type="ECO:0000313" key="2">
    <source>
        <dbReference type="Proteomes" id="UP000826212"/>
    </source>
</evidence>
<organism evidence="1 2">
    <name type="scientific">Halosquirtibacter laminarini</name>
    <dbReference type="NCBI Taxonomy" id="3374600"/>
    <lineage>
        <taxon>Bacteria</taxon>
        <taxon>Pseudomonadati</taxon>
        <taxon>Bacteroidota</taxon>
        <taxon>Bacteroidia</taxon>
        <taxon>Marinilabiliales</taxon>
        <taxon>Prolixibacteraceae</taxon>
        <taxon>Halosquirtibacter</taxon>
    </lineage>
</organism>